<evidence type="ECO:0000259" key="2">
    <source>
        <dbReference type="Pfam" id="PF03190"/>
    </source>
</evidence>
<dbReference type="InterPro" id="IPR008928">
    <property type="entry name" value="6-hairpin_glycosidase_sf"/>
</dbReference>
<dbReference type="PANTHER" id="PTHR42899">
    <property type="entry name" value="SPERMATOGENESIS-ASSOCIATED PROTEIN 20"/>
    <property type="match status" value="1"/>
</dbReference>
<dbReference type="PANTHER" id="PTHR42899:SF1">
    <property type="entry name" value="SPERMATOGENESIS-ASSOCIATED PROTEIN 20"/>
    <property type="match status" value="1"/>
</dbReference>
<accession>A0A9D7HJF8</accession>
<proteinExistence type="predicted"/>
<dbReference type="InterPro" id="IPR024705">
    <property type="entry name" value="Ssp411"/>
</dbReference>
<dbReference type="SUPFAM" id="SSF48208">
    <property type="entry name" value="Six-hairpin glycosidases"/>
    <property type="match status" value="1"/>
</dbReference>
<dbReference type="Proteomes" id="UP000807785">
    <property type="component" value="Unassembled WGS sequence"/>
</dbReference>
<evidence type="ECO:0000313" key="3">
    <source>
        <dbReference type="EMBL" id="MBK6971902.1"/>
    </source>
</evidence>
<dbReference type="EMBL" id="JADJEV010000001">
    <property type="protein sequence ID" value="MBK6971902.1"/>
    <property type="molecule type" value="Genomic_DNA"/>
</dbReference>
<organism evidence="3 4">
    <name type="scientific">Candidatus Methylophosphatis roskildensis</name>
    <dbReference type="NCBI Taxonomy" id="2899263"/>
    <lineage>
        <taxon>Bacteria</taxon>
        <taxon>Pseudomonadati</taxon>
        <taxon>Pseudomonadota</taxon>
        <taxon>Betaproteobacteria</taxon>
        <taxon>Nitrosomonadales</taxon>
        <taxon>Sterolibacteriaceae</taxon>
        <taxon>Candidatus Methylophosphatis</taxon>
    </lineage>
</organism>
<reference evidence="3" key="1">
    <citation type="submission" date="2020-10" db="EMBL/GenBank/DDBJ databases">
        <title>Connecting structure to function with the recovery of over 1000 high-quality activated sludge metagenome-assembled genomes encoding full-length rRNA genes using long-read sequencing.</title>
        <authorList>
            <person name="Singleton C.M."/>
            <person name="Petriglieri F."/>
            <person name="Kristensen J.M."/>
            <person name="Kirkegaard R.H."/>
            <person name="Michaelsen T.Y."/>
            <person name="Andersen M.H."/>
            <person name="Karst S.M."/>
            <person name="Dueholm M.S."/>
            <person name="Nielsen P.H."/>
            <person name="Albertsen M."/>
        </authorList>
    </citation>
    <scope>NUCLEOTIDE SEQUENCE</scope>
    <source>
        <strain evidence="3">Bjer_18-Q3-R1-45_BAT3C.347</strain>
    </source>
</reference>
<gene>
    <name evidence="3" type="ORF">IPH26_02665</name>
</gene>
<feature type="domain" description="Spermatogenesis-associated protein 20-like TRX" evidence="2">
    <location>
        <begin position="2"/>
        <end position="164"/>
    </location>
</feature>
<feature type="coiled-coil region" evidence="1">
    <location>
        <begin position="139"/>
        <end position="166"/>
    </location>
</feature>
<dbReference type="AlphaFoldDB" id="A0A9D7HJF8"/>
<comment type="caution">
    <text evidence="3">The sequence shown here is derived from an EMBL/GenBank/DDBJ whole genome shotgun (WGS) entry which is preliminary data.</text>
</comment>
<dbReference type="PIRSF" id="PIRSF006402">
    <property type="entry name" value="UCP006402_thioredoxin"/>
    <property type="match status" value="1"/>
</dbReference>
<dbReference type="Gene3D" id="3.40.30.10">
    <property type="entry name" value="Glutaredoxin"/>
    <property type="match status" value="1"/>
</dbReference>
<dbReference type="GO" id="GO:0005975">
    <property type="term" value="P:carbohydrate metabolic process"/>
    <property type="evidence" value="ECO:0007669"/>
    <property type="project" value="InterPro"/>
</dbReference>
<evidence type="ECO:0000313" key="4">
    <source>
        <dbReference type="Proteomes" id="UP000807785"/>
    </source>
</evidence>
<name>A0A9D7HJF8_9PROT</name>
<dbReference type="InterPro" id="IPR036249">
    <property type="entry name" value="Thioredoxin-like_sf"/>
</dbReference>
<dbReference type="SUPFAM" id="SSF52833">
    <property type="entry name" value="Thioredoxin-like"/>
    <property type="match status" value="1"/>
</dbReference>
<sequence>MPNRLAHETSPYLQQHAENPVQWFAWGPDALALARETGRPILLSIGYSACHWCHVMAHESFEDPEVAAVMNRLYVNVKVDREERPDLDQIYQSAHHLLTQRAGGWPLTLFLTPDGTPFFAGTYFPKSPRYNLPGFVDLLERVAQAYAQKRGEIEQQNQALRDALARGNGEDTPESLHLTRAPIDGLRRLLEASFDPRDGGFGQAPKFPHPTDLALLLRRHIESGDARAKQMVLTTLDHMAAGGIYDHLGGGFCRYSVDGQWVIPHFEKMLYDNAPLLALYAEAAILTGAPRYRQVAEQTAAWVMREMQSPQGGYYSSLDADSEGEEGKFYVWTAAEVKAHLPADEFEVVSRHYGLDQPANFENQYWHLHINGDLREIAEKTGWSLSECERLLSSGRRKLRDVRDQRVHPGRDEKTLTSWNALMIDGMTRAGSLLGRRDWIASARRASEFLRQTLWRDGRLLATCRDGRAHLNAYLDDYAFLLDAQLDLLQADFRSADIEWAIALADVLLDRFEDKERGGFYFTSDDHESLIARPKPSHDNATPSGNAVAAFGLQRLGHLTGESRYLEAARRCLAAFFPFAENAPAGFATYLMALEEYLRPPTSIILRGPANEVADWQARLLSRLHPAAMVIPVAENCERLPSMLDRPTSDTVNAWVCSGVTCMSPVTDWAELDRICNSRDIG</sequence>
<dbReference type="CDD" id="cd02955">
    <property type="entry name" value="SSP411"/>
    <property type="match status" value="1"/>
</dbReference>
<protein>
    <submittedName>
        <fullName evidence="3">Thioredoxin domain-containing protein</fullName>
    </submittedName>
</protein>
<keyword evidence="1" id="KW-0175">Coiled coil</keyword>
<dbReference type="Pfam" id="PF03190">
    <property type="entry name" value="Thioredox_DsbH"/>
    <property type="match status" value="1"/>
</dbReference>
<dbReference type="InterPro" id="IPR004879">
    <property type="entry name" value="Ssp411-like_TRX"/>
</dbReference>
<dbReference type="Gene3D" id="1.50.10.20">
    <property type="match status" value="1"/>
</dbReference>
<evidence type="ECO:0000256" key="1">
    <source>
        <dbReference type="SAM" id="Coils"/>
    </source>
</evidence>